<keyword evidence="1" id="KW-0732">Signal</keyword>
<feature type="chain" id="PRO_5043876036" evidence="1">
    <location>
        <begin position="24"/>
        <end position="129"/>
    </location>
</feature>
<organism evidence="2 3">
    <name type="scientific">Elysia marginata</name>
    <dbReference type="NCBI Taxonomy" id="1093978"/>
    <lineage>
        <taxon>Eukaryota</taxon>
        <taxon>Metazoa</taxon>
        <taxon>Spiralia</taxon>
        <taxon>Lophotrochozoa</taxon>
        <taxon>Mollusca</taxon>
        <taxon>Gastropoda</taxon>
        <taxon>Heterobranchia</taxon>
        <taxon>Euthyneura</taxon>
        <taxon>Panpulmonata</taxon>
        <taxon>Sacoglossa</taxon>
        <taxon>Placobranchoidea</taxon>
        <taxon>Plakobranchidae</taxon>
        <taxon>Elysia</taxon>
    </lineage>
</organism>
<reference evidence="2 3" key="1">
    <citation type="journal article" date="2021" name="Elife">
        <title>Chloroplast acquisition without the gene transfer in kleptoplastic sea slugs, Plakobranchus ocellatus.</title>
        <authorList>
            <person name="Maeda T."/>
            <person name="Takahashi S."/>
            <person name="Yoshida T."/>
            <person name="Shimamura S."/>
            <person name="Takaki Y."/>
            <person name="Nagai Y."/>
            <person name="Toyoda A."/>
            <person name="Suzuki Y."/>
            <person name="Arimoto A."/>
            <person name="Ishii H."/>
            <person name="Satoh N."/>
            <person name="Nishiyama T."/>
            <person name="Hasebe M."/>
            <person name="Maruyama T."/>
            <person name="Minagawa J."/>
            <person name="Obokata J."/>
            <person name="Shigenobu S."/>
        </authorList>
    </citation>
    <scope>NUCLEOTIDE SEQUENCE [LARGE SCALE GENOMIC DNA]</scope>
</reference>
<gene>
    <name evidence="2" type="ORF">ElyMa_006410700</name>
</gene>
<protein>
    <submittedName>
        <fullName evidence="2">Uncharacterized protein</fullName>
    </submittedName>
</protein>
<feature type="signal peptide" evidence="1">
    <location>
        <begin position="1"/>
        <end position="23"/>
    </location>
</feature>
<dbReference type="Proteomes" id="UP000762676">
    <property type="component" value="Unassembled WGS sequence"/>
</dbReference>
<comment type="caution">
    <text evidence="2">The sequence shown here is derived from an EMBL/GenBank/DDBJ whole genome shotgun (WGS) entry which is preliminary data.</text>
</comment>
<proteinExistence type="predicted"/>
<evidence type="ECO:0000256" key="1">
    <source>
        <dbReference type="SAM" id="SignalP"/>
    </source>
</evidence>
<name>A0AAV4HST8_9GAST</name>
<evidence type="ECO:0000313" key="3">
    <source>
        <dbReference type="Proteomes" id="UP000762676"/>
    </source>
</evidence>
<dbReference type="AlphaFoldDB" id="A0AAV4HST8"/>
<sequence>MLEKAKFLLYSALVFNALLSVQGHPVSGQAIQLDVRSPASDSGNQVGPQSVSCSMDARLTSMEKVTALTLYASRPYGKQDEFDPLAAINLWSSGPQVVSQFKLGFFRWDPVTWGDTSVLDSDLHPLLID</sequence>
<accession>A0AAV4HST8</accession>
<dbReference type="EMBL" id="BMAT01012870">
    <property type="protein sequence ID" value="GFS00917.1"/>
    <property type="molecule type" value="Genomic_DNA"/>
</dbReference>
<evidence type="ECO:0000313" key="2">
    <source>
        <dbReference type="EMBL" id="GFS00917.1"/>
    </source>
</evidence>
<keyword evidence="3" id="KW-1185">Reference proteome</keyword>